<sequence>MPFKRIDYRDLDMYYVLNPDPQEFISATHDRLPESRPFKEGLPVLVFIHAAGANVMAWRAQLGDPRLNSQFNLFAMDARFHGWTRGGPRTEHTLENSAECIVATLDEMDFPSYSLYGEGVHGANIAAWIAIKRREKVKALMLASPGYRAESPRIVGLLQSVEQGLLVNKDGRGDRSGTLPPAALQDITAYFIGSHERLADARTAMQHRFQQRYGSGAGESSHDMLWLFKAVYARAPIKESLLASVTCPVMIIRGADDTFVSPLEACEDWATRFTGVKGEVPIHAITSAPGLLSLSDSNILNRIILQFVQRSLA</sequence>
<keyword evidence="2" id="KW-0378">Hydrolase</keyword>
<protein>
    <submittedName>
        <fullName evidence="2">A/B superfamily hydrolase</fullName>
    </submittedName>
</protein>
<evidence type="ECO:0000313" key="3">
    <source>
        <dbReference type="Proteomes" id="UP000237144"/>
    </source>
</evidence>
<evidence type="ECO:0000259" key="1">
    <source>
        <dbReference type="Pfam" id="PF00561"/>
    </source>
</evidence>
<dbReference type="OrthoDB" id="19657at2759"/>
<dbReference type="EMBL" id="PJQD01000035">
    <property type="protein sequence ID" value="POY73580.1"/>
    <property type="molecule type" value="Genomic_DNA"/>
</dbReference>
<evidence type="ECO:0000313" key="2">
    <source>
        <dbReference type="EMBL" id="POY73580.1"/>
    </source>
</evidence>
<dbReference type="Proteomes" id="UP000237144">
    <property type="component" value="Unassembled WGS sequence"/>
</dbReference>
<dbReference type="InterPro" id="IPR029058">
    <property type="entry name" value="AB_hydrolase_fold"/>
</dbReference>
<accession>A0A2S5B9X1</accession>
<organism evidence="2 3">
    <name type="scientific">Rhodotorula taiwanensis</name>
    <dbReference type="NCBI Taxonomy" id="741276"/>
    <lineage>
        <taxon>Eukaryota</taxon>
        <taxon>Fungi</taxon>
        <taxon>Dikarya</taxon>
        <taxon>Basidiomycota</taxon>
        <taxon>Pucciniomycotina</taxon>
        <taxon>Microbotryomycetes</taxon>
        <taxon>Sporidiobolales</taxon>
        <taxon>Sporidiobolaceae</taxon>
        <taxon>Rhodotorula</taxon>
    </lineage>
</organism>
<proteinExistence type="predicted"/>
<gene>
    <name evidence="2" type="ORF">BMF94_3113</name>
</gene>
<dbReference type="STRING" id="741276.A0A2S5B9X1"/>
<dbReference type="AlphaFoldDB" id="A0A2S5B9X1"/>
<dbReference type="GO" id="GO:0016787">
    <property type="term" value="F:hydrolase activity"/>
    <property type="evidence" value="ECO:0007669"/>
    <property type="project" value="UniProtKB-KW"/>
</dbReference>
<reference evidence="2 3" key="1">
    <citation type="journal article" date="2018" name="Front. Microbiol.">
        <title>Prospects for Fungal Bioremediation of Acidic Radioactive Waste Sites: Characterization and Genome Sequence of Rhodotorula taiwanensis MD1149.</title>
        <authorList>
            <person name="Tkavc R."/>
            <person name="Matrosova V.Y."/>
            <person name="Grichenko O.E."/>
            <person name="Gostincar C."/>
            <person name="Volpe R.P."/>
            <person name="Klimenkova P."/>
            <person name="Gaidamakova E.K."/>
            <person name="Zhou C.E."/>
            <person name="Stewart B.J."/>
            <person name="Lyman M.G."/>
            <person name="Malfatti S.A."/>
            <person name="Rubinfeld B."/>
            <person name="Courtot M."/>
            <person name="Singh J."/>
            <person name="Dalgard C.L."/>
            <person name="Hamilton T."/>
            <person name="Frey K.G."/>
            <person name="Gunde-Cimerman N."/>
            <person name="Dugan L."/>
            <person name="Daly M.J."/>
        </authorList>
    </citation>
    <scope>NUCLEOTIDE SEQUENCE [LARGE SCALE GENOMIC DNA]</scope>
    <source>
        <strain evidence="2 3">MD1149</strain>
    </source>
</reference>
<name>A0A2S5B9X1_9BASI</name>
<feature type="domain" description="AB hydrolase-1" evidence="1">
    <location>
        <begin position="43"/>
        <end position="283"/>
    </location>
</feature>
<dbReference type="Pfam" id="PF00561">
    <property type="entry name" value="Abhydrolase_1"/>
    <property type="match status" value="1"/>
</dbReference>
<comment type="caution">
    <text evidence="2">The sequence shown here is derived from an EMBL/GenBank/DDBJ whole genome shotgun (WGS) entry which is preliminary data.</text>
</comment>
<keyword evidence="3" id="KW-1185">Reference proteome</keyword>
<dbReference type="SUPFAM" id="SSF53474">
    <property type="entry name" value="alpha/beta-Hydrolases"/>
    <property type="match status" value="1"/>
</dbReference>
<dbReference type="InterPro" id="IPR000073">
    <property type="entry name" value="AB_hydrolase_1"/>
</dbReference>
<dbReference type="Gene3D" id="3.40.50.1820">
    <property type="entry name" value="alpha/beta hydrolase"/>
    <property type="match status" value="1"/>
</dbReference>